<dbReference type="VEuPathDB" id="ToxoDB:TGDOM2_397510"/>
<dbReference type="Proteomes" id="UP000028837">
    <property type="component" value="Unassembled WGS sequence"/>
</dbReference>
<organism evidence="1 2">
    <name type="scientific">Toxoplasma gondii GAB2-2007-GAL-DOM2</name>
    <dbReference type="NCBI Taxonomy" id="1130820"/>
    <lineage>
        <taxon>Eukaryota</taxon>
        <taxon>Sar</taxon>
        <taxon>Alveolata</taxon>
        <taxon>Apicomplexa</taxon>
        <taxon>Conoidasida</taxon>
        <taxon>Coccidia</taxon>
        <taxon>Eucoccidiorida</taxon>
        <taxon>Eimeriorina</taxon>
        <taxon>Sarcocystidae</taxon>
        <taxon>Toxoplasma</taxon>
    </lineage>
</organism>
<reference evidence="1 2" key="1">
    <citation type="submission" date="2014-02" db="EMBL/GenBank/DDBJ databases">
        <authorList>
            <person name="Sibley D."/>
            <person name="Venepally P."/>
            <person name="Karamycheva S."/>
            <person name="Hadjithomas M."/>
            <person name="Khan A."/>
            <person name="Brunk B."/>
            <person name="Roos D."/>
            <person name="Caler E."/>
            <person name="Lorenzi H."/>
        </authorList>
    </citation>
    <scope>NUCLEOTIDE SEQUENCE [LARGE SCALE GENOMIC DNA]</scope>
    <source>
        <strain evidence="1 2">GAB2-2007-GAL-DOM2</strain>
    </source>
</reference>
<accession>A0A086KXT6</accession>
<dbReference type="AlphaFoldDB" id="A0A086KXT6"/>
<gene>
    <name evidence="1" type="ORF">TGDOM2_397510</name>
</gene>
<protein>
    <submittedName>
        <fullName evidence="1">Uncharacterized protein</fullName>
    </submittedName>
</protein>
<dbReference type="EMBL" id="AHZU02000039">
    <property type="protein sequence ID" value="KFG49204.1"/>
    <property type="molecule type" value="Genomic_DNA"/>
</dbReference>
<sequence length="89" mass="10369">MTTLGRVRDAVRLQKVEGEGRKGRLLWQRGRCRFELSRSRGALTATEGEERSQGGRRKMHTREEAAAHSWIQTHTHINIYIYICIDIYV</sequence>
<name>A0A086KXT6_TOXGO</name>
<evidence type="ECO:0000313" key="1">
    <source>
        <dbReference type="EMBL" id="KFG49204.1"/>
    </source>
</evidence>
<proteinExistence type="predicted"/>
<comment type="caution">
    <text evidence="1">The sequence shown here is derived from an EMBL/GenBank/DDBJ whole genome shotgun (WGS) entry which is preliminary data.</text>
</comment>
<evidence type="ECO:0000313" key="2">
    <source>
        <dbReference type="Proteomes" id="UP000028837"/>
    </source>
</evidence>